<evidence type="ECO:0000256" key="3">
    <source>
        <dbReference type="ARBA" id="ARBA00022483"/>
    </source>
</evidence>
<dbReference type="GO" id="GO:0090522">
    <property type="term" value="P:vesicle tethering involved in exocytosis"/>
    <property type="evidence" value="ECO:0007669"/>
    <property type="project" value="UniProtKB-UniRule"/>
</dbReference>
<evidence type="ECO:0000256" key="4">
    <source>
        <dbReference type="ARBA" id="ARBA00023054"/>
    </source>
</evidence>
<evidence type="ECO:0000313" key="9">
    <source>
        <dbReference type="Proteomes" id="UP000886523"/>
    </source>
</evidence>
<dbReference type="EMBL" id="MU128910">
    <property type="protein sequence ID" value="KAF9520715.1"/>
    <property type="molecule type" value="Genomic_DNA"/>
</dbReference>
<dbReference type="InterPro" id="IPR007225">
    <property type="entry name" value="EXOC6/Sec15"/>
</dbReference>
<dbReference type="OrthoDB" id="10267033at2759"/>
<feature type="domain" description="Exocyst complex subunit EXOC6/Sec15 C-terminal" evidence="6">
    <location>
        <begin position="421"/>
        <end position="763"/>
    </location>
</feature>
<comment type="function">
    <text evidence="5">Component of the exocyst complex involved in the docking of exocytic vesicles with fusion sites on the plasma membrane.</text>
</comment>
<protein>
    <recommendedName>
        <fullName evidence="5">Exocyst complex component SEC15</fullName>
    </recommendedName>
</protein>
<evidence type="ECO:0000256" key="1">
    <source>
        <dbReference type="ARBA" id="ARBA00007944"/>
    </source>
</evidence>
<dbReference type="GO" id="GO:0016020">
    <property type="term" value="C:membrane"/>
    <property type="evidence" value="ECO:0007669"/>
    <property type="project" value="TreeGrafter"/>
</dbReference>
<dbReference type="InterPro" id="IPR042045">
    <property type="entry name" value="EXOC6/Sec15_C_dom1"/>
</dbReference>
<evidence type="ECO:0000259" key="6">
    <source>
        <dbReference type="Pfam" id="PF04091"/>
    </source>
</evidence>
<evidence type="ECO:0000313" key="8">
    <source>
        <dbReference type="EMBL" id="KAF9520715.1"/>
    </source>
</evidence>
<keyword evidence="9" id="KW-1185">Reference proteome</keyword>
<dbReference type="InterPro" id="IPR048359">
    <property type="entry name" value="EXOC6_Sec15_N"/>
</dbReference>
<evidence type="ECO:0000256" key="2">
    <source>
        <dbReference type="ARBA" id="ARBA00022448"/>
    </source>
</evidence>
<dbReference type="Pfam" id="PF04091">
    <property type="entry name" value="Sec15_C"/>
    <property type="match status" value="1"/>
</dbReference>
<organism evidence="8 9">
    <name type="scientific">Hydnum rufescens UP504</name>
    <dbReference type="NCBI Taxonomy" id="1448309"/>
    <lineage>
        <taxon>Eukaryota</taxon>
        <taxon>Fungi</taxon>
        <taxon>Dikarya</taxon>
        <taxon>Basidiomycota</taxon>
        <taxon>Agaricomycotina</taxon>
        <taxon>Agaricomycetes</taxon>
        <taxon>Cantharellales</taxon>
        <taxon>Hydnaceae</taxon>
        <taxon>Hydnum</taxon>
    </lineage>
</organism>
<keyword evidence="2 5" id="KW-0813">Transport</keyword>
<name>A0A9P6BAW2_9AGAM</name>
<gene>
    <name evidence="8" type="ORF">BS47DRAFT_1323341</name>
</gene>
<dbReference type="AlphaFoldDB" id="A0A9P6BAW2"/>
<sequence>MPVRKRIQLTQQDVDAQLQSIHLLDASSVTENLEALGPIIKAITESRQQEAFLRTVNGLVESKDEEIQKICRDNYLDFVSSVSTLLTVRSYTMNLRERITLLDQSVTTVGRNLALKKKELLQRKRTAANLDQAIDTLQGCLRILDLVKRIRDMIKDGRYWSALRSLEEIQSLPPSALSQTPLYTHLVSSLPSLRAQIKDAVTASNRTWLLEVRNVSGQIGKLALEEMKSRTRRWRNRRDKEPMLRPRRVGSAVELVVNEKTEYHLLDNDQVHVDFQPLHQCIHIYTALSILPELQASYQADRKTQASLIISTIPSSLPSPTQTQISISTSSNMSALQQILPPLTHELLGFFVIELEVLRTTVGFRSMLQVEEVWQDVVRGLIELVENGLRSEKDGGTFAAIKDTLTAFLQVIETFEFDIAPLQTLMATLFEKHSTLLEQQFRLLFDQAVAKDDYQPMLVTTAPEREQIFTTCWMAPDTAAALAKQGLPLVLPFSGVFFASCSHIRQFVEKYYQFIEGASHHYRNTDESLRTALDGLLTHHLSEKIAARLPSTTTLFQAAQIITNVEHFLVACAELEEQLTKLRSSRRGGHIRLQSAKSFEATLKKTTDRIAELIKSKLNDFFELSEYDWTPPQADTRPRMYMEELYHWLMTVVDSLPLEDKYKDQAFKAAFDHVSSCLMDFLFGPNIPMLNQNGIASLLVDVDFLENEFKAMGKTQLTSSFNELRLTTSIPMNNAVSSYLQPSIRRSSYQTVNPKNLYALLDKMAKYGRESRLPAERELAERRRRDADTIARQFLSS</sequence>
<dbReference type="Proteomes" id="UP000886523">
    <property type="component" value="Unassembled WGS sequence"/>
</dbReference>
<accession>A0A9P6BAW2</accession>
<dbReference type="GO" id="GO:0000145">
    <property type="term" value="C:exocyst"/>
    <property type="evidence" value="ECO:0007669"/>
    <property type="project" value="UniProtKB-UniRule"/>
</dbReference>
<evidence type="ECO:0000259" key="7">
    <source>
        <dbReference type="Pfam" id="PF20651"/>
    </source>
</evidence>
<proteinExistence type="inferred from homology"/>
<dbReference type="PANTHER" id="PTHR12702:SF0">
    <property type="entry name" value="EXOCYST COMPLEX COMPONENT 6"/>
    <property type="match status" value="1"/>
</dbReference>
<evidence type="ECO:0000256" key="5">
    <source>
        <dbReference type="PIRNR" id="PIRNR025007"/>
    </source>
</evidence>
<dbReference type="InterPro" id="IPR042044">
    <property type="entry name" value="EXOC6PINT-1/Sec15/Tip20_C_dom2"/>
</dbReference>
<dbReference type="Gene3D" id="1.10.357.30">
    <property type="entry name" value="Exocyst complex subunit Sec15 C-terminal domain, N-terminal subdomain"/>
    <property type="match status" value="1"/>
</dbReference>
<comment type="caution">
    <text evidence="8">The sequence shown here is derived from an EMBL/GenBank/DDBJ whole genome shotgun (WGS) entry which is preliminary data.</text>
</comment>
<dbReference type="Pfam" id="PF20651">
    <property type="entry name" value="EXOC6_Sec15_N"/>
    <property type="match status" value="1"/>
</dbReference>
<reference evidence="8" key="1">
    <citation type="journal article" date="2020" name="Nat. Commun.">
        <title>Large-scale genome sequencing of mycorrhizal fungi provides insights into the early evolution of symbiotic traits.</title>
        <authorList>
            <person name="Miyauchi S."/>
            <person name="Kiss E."/>
            <person name="Kuo A."/>
            <person name="Drula E."/>
            <person name="Kohler A."/>
            <person name="Sanchez-Garcia M."/>
            <person name="Morin E."/>
            <person name="Andreopoulos B."/>
            <person name="Barry K.W."/>
            <person name="Bonito G."/>
            <person name="Buee M."/>
            <person name="Carver A."/>
            <person name="Chen C."/>
            <person name="Cichocki N."/>
            <person name="Clum A."/>
            <person name="Culley D."/>
            <person name="Crous P.W."/>
            <person name="Fauchery L."/>
            <person name="Girlanda M."/>
            <person name="Hayes R.D."/>
            <person name="Keri Z."/>
            <person name="LaButti K."/>
            <person name="Lipzen A."/>
            <person name="Lombard V."/>
            <person name="Magnuson J."/>
            <person name="Maillard F."/>
            <person name="Murat C."/>
            <person name="Nolan M."/>
            <person name="Ohm R.A."/>
            <person name="Pangilinan J."/>
            <person name="Pereira M.F."/>
            <person name="Perotto S."/>
            <person name="Peter M."/>
            <person name="Pfister S."/>
            <person name="Riley R."/>
            <person name="Sitrit Y."/>
            <person name="Stielow J.B."/>
            <person name="Szollosi G."/>
            <person name="Zifcakova L."/>
            <person name="Stursova M."/>
            <person name="Spatafora J.W."/>
            <person name="Tedersoo L."/>
            <person name="Vaario L.M."/>
            <person name="Yamada A."/>
            <person name="Yan M."/>
            <person name="Wang P."/>
            <person name="Xu J."/>
            <person name="Bruns T."/>
            <person name="Baldrian P."/>
            <person name="Vilgalys R."/>
            <person name="Dunand C."/>
            <person name="Henrissat B."/>
            <person name="Grigoriev I.V."/>
            <person name="Hibbett D."/>
            <person name="Nagy L.G."/>
            <person name="Martin F.M."/>
        </authorList>
    </citation>
    <scope>NUCLEOTIDE SEQUENCE</scope>
    <source>
        <strain evidence="8">UP504</strain>
    </source>
</reference>
<dbReference type="PIRSF" id="PIRSF025007">
    <property type="entry name" value="Sec15"/>
    <property type="match status" value="1"/>
</dbReference>
<comment type="similarity">
    <text evidence="1 5">Belongs to the SEC15 family.</text>
</comment>
<dbReference type="InterPro" id="IPR046361">
    <property type="entry name" value="EXOC6/Sec15_C"/>
</dbReference>
<keyword evidence="4" id="KW-0175">Coiled coil</keyword>
<keyword evidence="3 5" id="KW-0268">Exocytosis</keyword>
<feature type="domain" description="Exocyst complex component EXOC6/Sec15 N-terminal" evidence="7">
    <location>
        <begin position="56"/>
        <end position="223"/>
    </location>
</feature>
<dbReference type="GO" id="GO:0006886">
    <property type="term" value="P:intracellular protein transport"/>
    <property type="evidence" value="ECO:0007669"/>
    <property type="project" value="InterPro"/>
</dbReference>
<dbReference type="PANTHER" id="PTHR12702">
    <property type="entry name" value="SEC15"/>
    <property type="match status" value="1"/>
</dbReference>
<dbReference type="GO" id="GO:0006893">
    <property type="term" value="P:Golgi to plasma membrane transport"/>
    <property type="evidence" value="ECO:0007669"/>
    <property type="project" value="TreeGrafter"/>
</dbReference>
<dbReference type="Gene3D" id="1.20.58.670">
    <property type="entry name" value="Dsl1p vesicle tethering complex, Tip20p subunit, domain D"/>
    <property type="match status" value="1"/>
</dbReference>